<feature type="transmembrane region" description="Helical" evidence="1">
    <location>
        <begin position="246"/>
        <end position="272"/>
    </location>
</feature>
<gene>
    <name evidence="2" type="ORF">SAMN05216226_11621</name>
</gene>
<sequence length="569" mass="58487">MSGALLWVVAGVARLYPWPVEASEQLRDALAFLDGEYDASTVVQAGYGAGLVAVCGTSVAVILVPGRLRATTFVLGSILALAVVHLVHATPKVAATARRTSALGAAPDLVARAVLRMRLTPAPERAGAFAAQTSDGVLADALGAQVRRGRHTGKSGLAAFGDAWSDLFPSLRRACSLIMVAGRTPETDRHQLLDRALAVVLDGTRETLQSFAASIRGPVTALYAFGVLLPTALVALLPAAGTAGVVVTPLVVVVLYDIALPGALATAAVWLLTRRPVAFPPPAVTRAHPDVADRRLHGVVAGVGMALGAWVVCTRLLPVWGPPVAAVGLGSGTGLVVATRPVVAVYKRVRAVEDGLSDALELVGRRVANGQAVEAAIDQVSDDLGGPTGDLLADGARQQRQLHVGVHEAFLGRHGVLDSVPSPRVRGSLALLSVAADEGPPAGSALLALAEHVDDLQRIEQEARQQLTPVCRTLTNTAMVFGPLVAGATVALAGGISGGTELAGGEQTLQWLGGPVGVYVLVLAAILTTLSVGLVRGVDTELVGHRVGRALVTATATYLGSYLIVRAML</sequence>
<keyword evidence="3" id="KW-1185">Reference proteome</keyword>
<feature type="transmembrane region" description="Helical" evidence="1">
    <location>
        <begin position="46"/>
        <end position="64"/>
    </location>
</feature>
<dbReference type="STRING" id="890420.SAMN05216226_11621"/>
<feature type="transmembrane region" description="Helical" evidence="1">
    <location>
        <begin position="221"/>
        <end position="240"/>
    </location>
</feature>
<dbReference type="Proteomes" id="UP000198856">
    <property type="component" value="Unassembled WGS sequence"/>
</dbReference>
<name>A0A1G8YV84_9EURY</name>
<evidence type="ECO:0000313" key="2">
    <source>
        <dbReference type="EMBL" id="SDK05975.1"/>
    </source>
</evidence>
<dbReference type="AlphaFoldDB" id="A0A1G8YV84"/>
<dbReference type="EMBL" id="FNFC01000016">
    <property type="protein sequence ID" value="SDK05975.1"/>
    <property type="molecule type" value="Genomic_DNA"/>
</dbReference>
<evidence type="ECO:0000313" key="3">
    <source>
        <dbReference type="Proteomes" id="UP000198856"/>
    </source>
</evidence>
<feature type="transmembrane region" description="Helical" evidence="1">
    <location>
        <begin position="323"/>
        <end position="343"/>
    </location>
</feature>
<feature type="transmembrane region" description="Helical" evidence="1">
    <location>
        <begin position="296"/>
        <end position="317"/>
    </location>
</feature>
<reference evidence="2 3" key="1">
    <citation type="submission" date="2016-10" db="EMBL/GenBank/DDBJ databases">
        <authorList>
            <person name="de Groot N.N."/>
        </authorList>
    </citation>
    <scope>NUCLEOTIDE SEQUENCE [LARGE SCALE GENOMIC DNA]</scope>
    <source>
        <strain evidence="2 3">IBRC-M10015</strain>
    </source>
</reference>
<protein>
    <submittedName>
        <fullName evidence="2">Flp pilus assembly protein TadB</fullName>
    </submittedName>
</protein>
<evidence type="ECO:0000256" key="1">
    <source>
        <dbReference type="SAM" id="Phobius"/>
    </source>
</evidence>
<keyword evidence="1" id="KW-1133">Transmembrane helix</keyword>
<accession>A0A1G8YV84</accession>
<dbReference type="RefSeq" id="WP_092704277.1">
    <property type="nucleotide sequence ID" value="NZ_FNFC01000016.1"/>
</dbReference>
<keyword evidence="1" id="KW-0472">Membrane</keyword>
<keyword evidence="1" id="KW-0812">Transmembrane</keyword>
<feature type="transmembrane region" description="Helical" evidence="1">
    <location>
        <begin position="474"/>
        <end position="496"/>
    </location>
</feature>
<feature type="transmembrane region" description="Helical" evidence="1">
    <location>
        <begin position="547"/>
        <end position="565"/>
    </location>
</feature>
<organism evidence="2 3">
    <name type="scientific">Halovenus aranensis</name>
    <dbReference type="NCBI Taxonomy" id="890420"/>
    <lineage>
        <taxon>Archaea</taxon>
        <taxon>Methanobacteriati</taxon>
        <taxon>Methanobacteriota</taxon>
        <taxon>Stenosarchaea group</taxon>
        <taxon>Halobacteria</taxon>
        <taxon>Halobacteriales</taxon>
        <taxon>Haloarculaceae</taxon>
        <taxon>Halovenus</taxon>
    </lineage>
</organism>
<dbReference type="OrthoDB" id="147060at2157"/>
<dbReference type="PANTHER" id="PTHR35007:SF4">
    <property type="entry name" value="CONSERVED TRANSMEMBRANE PROTEIN-RELATED"/>
    <property type="match status" value="1"/>
</dbReference>
<dbReference type="PANTHER" id="PTHR35007">
    <property type="entry name" value="INTEGRAL MEMBRANE PROTEIN-RELATED"/>
    <property type="match status" value="1"/>
</dbReference>
<feature type="transmembrane region" description="Helical" evidence="1">
    <location>
        <begin position="516"/>
        <end position="535"/>
    </location>
</feature>
<proteinExistence type="predicted"/>